<proteinExistence type="predicted"/>
<dbReference type="RefSeq" id="WP_347435557.1">
    <property type="nucleotide sequence ID" value="NZ_CP089291.1"/>
</dbReference>
<gene>
    <name evidence="1" type="ORF">LSG31_13100</name>
</gene>
<keyword evidence="2" id="KW-1185">Reference proteome</keyword>
<protein>
    <submittedName>
        <fullName evidence="1">Uncharacterized protein</fullName>
    </submittedName>
</protein>
<evidence type="ECO:0000313" key="2">
    <source>
        <dbReference type="Proteomes" id="UP000830167"/>
    </source>
</evidence>
<accession>A0ABY4CEC4</accession>
<evidence type="ECO:0000313" key="1">
    <source>
        <dbReference type="EMBL" id="UOF88877.1"/>
    </source>
</evidence>
<dbReference type="EMBL" id="CP089291">
    <property type="protein sequence ID" value="UOF88877.1"/>
    <property type="molecule type" value="Genomic_DNA"/>
</dbReference>
<dbReference type="Proteomes" id="UP000830167">
    <property type="component" value="Chromosome"/>
</dbReference>
<name>A0ABY4CEC4_9BACL</name>
<organism evidence="1 2">
    <name type="scientific">Fodinisporobacter ferrooxydans</name>
    <dbReference type="NCBI Taxonomy" id="2901836"/>
    <lineage>
        <taxon>Bacteria</taxon>
        <taxon>Bacillati</taxon>
        <taxon>Bacillota</taxon>
        <taxon>Bacilli</taxon>
        <taxon>Bacillales</taxon>
        <taxon>Alicyclobacillaceae</taxon>
        <taxon>Fodinisporobacter</taxon>
    </lineage>
</organism>
<sequence length="104" mass="11904">MLLYDYESQWDAFFGRNTDIQQSQPKLEYVPGKPQHMVLSQQDESGIPFMHGTGFAPTGYPVYHPAYYPYGVPVLPVYPYLMNPPGSTEPSGYVRFPSYMFLIP</sequence>
<reference evidence="1" key="1">
    <citation type="submission" date="2021-12" db="EMBL/GenBank/DDBJ databases">
        <title>Alicyclobacillaceae gen. nov., sp. nov., isolated from chalcocite enrichment system.</title>
        <authorList>
            <person name="Jiang Z."/>
        </authorList>
    </citation>
    <scope>NUCLEOTIDE SEQUENCE</scope>
    <source>
        <strain evidence="1">MYW30-H2</strain>
    </source>
</reference>